<dbReference type="CDD" id="cd14498">
    <property type="entry name" value="DSP"/>
    <property type="match status" value="1"/>
</dbReference>
<evidence type="ECO:0000256" key="1">
    <source>
        <dbReference type="ARBA" id="ARBA00009649"/>
    </source>
</evidence>
<evidence type="ECO:0000259" key="3">
    <source>
        <dbReference type="PROSITE" id="PS50056"/>
    </source>
</evidence>
<organism evidence="4 5">
    <name type="scientific">Zalerion maritima</name>
    <dbReference type="NCBI Taxonomy" id="339359"/>
    <lineage>
        <taxon>Eukaryota</taxon>
        <taxon>Fungi</taxon>
        <taxon>Dikarya</taxon>
        <taxon>Ascomycota</taxon>
        <taxon>Pezizomycotina</taxon>
        <taxon>Sordariomycetes</taxon>
        <taxon>Lulworthiomycetidae</taxon>
        <taxon>Lulworthiales</taxon>
        <taxon>Lulworthiaceae</taxon>
        <taxon>Zalerion</taxon>
    </lineage>
</organism>
<dbReference type="GO" id="GO:0062026">
    <property type="term" value="P:negative regulation of SCF-dependent proteasomal ubiquitin-dependent catabolic process"/>
    <property type="evidence" value="ECO:0007669"/>
    <property type="project" value="TreeGrafter"/>
</dbReference>
<feature type="compositionally biased region" description="Basic and acidic residues" evidence="2">
    <location>
        <begin position="350"/>
        <end position="367"/>
    </location>
</feature>
<gene>
    <name evidence="4" type="ORF">MKZ38_001093</name>
</gene>
<dbReference type="Gene3D" id="3.90.190.10">
    <property type="entry name" value="Protein tyrosine phosphatase superfamily"/>
    <property type="match status" value="1"/>
</dbReference>
<dbReference type="Pfam" id="PF00782">
    <property type="entry name" value="DSPc"/>
    <property type="match status" value="1"/>
</dbReference>
<evidence type="ECO:0000313" key="5">
    <source>
        <dbReference type="Proteomes" id="UP001201980"/>
    </source>
</evidence>
<evidence type="ECO:0000313" key="4">
    <source>
        <dbReference type="EMBL" id="KAJ2902057.1"/>
    </source>
</evidence>
<keyword evidence="5" id="KW-1185">Reference proteome</keyword>
<comment type="caution">
    <text evidence="4">The sequence shown here is derived from an EMBL/GenBank/DDBJ whole genome shotgun (WGS) entry which is preliminary data.</text>
</comment>
<dbReference type="GO" id="GO:1990444">
    <property type="term" value="F:F-box domain binding"/>
    <property type="evidence" value="ECO:0007669"/>
    <property type="project" value="TreeGrafter"/>
</dbReference>
<dbReference type="InterPro" id="IPR000387">
    <property type="entry name" value="Tyr_Pase_dom"/>
</dbReference>
<dbReference type="GO" id="GO:0005654">
    <property type="term" value="C:nucleoplasm"/>
    <property type="evidence" value="ECO:0007669"/>
    <property type="project" value="TreeGrafter"/>
</dbReference>
<dbReference type="EMBL" id="JAKWBI020000126">
    <property type="protein sequence ID" value="KAJ2902057.1"/>
    <property type="molecule type" value="Genomic_DNA"/>
</dbReference>
<accession>A0AAD5RRW2</accession>
<evidence type="ECO:0000256" key="2">
    <source>
        <dbReference type="SAM" id="MobiDB-lite"/>
    </source>
</evidence>
<dbReference type="PANTHER" id="PTHR46588">
    <property type="entry name" value="SERINE/THREONINE/TYROSINE-INTERACTING PROTEIN"/>
    <property type="match status" value="1"/>
</dbReference>
<feature type="compositionally biased region" description="Low complexity" evidence="2">
    <location>
        <begin position="310"/>
        <end position="323"/>
    </location>
</feature>
<feature type="region of interest" description="Disordered" evidence="2">
    <location>
        <begin position="310"/>
        <end position="380"/>
    </location>
</feature>
<dbReference type="InterPro" id="IPR029021">
    <property type="entry name" value="Prot-tyrosine_phosphatase-like"/>
</dbReference>
<comment type="similarity">
    <text evidence="1">Belongs to the protein-tyrosine phosphatase family. Non-receptor class subfamily.</text>
</comment>
<dbReference type="InterPro" id="IPR052449">
    <property type="entry name" value="STYX-Interacting_Phosphatase"/>
</dbReference>
<reference evidence="4" key="1">
    <citation type="submission" date="2022-07" db="EMBL/GenBank/DDBJ databases">
        <title>Draft genome sequence of Zalerion maritima ATCC 34329, a (micro)plastics degrading marine fungus.</title>
        <authorList>
            <person name="Paco A."/>
            <person name="Goncalves M.F.M."/>
            <person name="Rocha-Santos T.A.P."/>
            <person name="Alves A."/>
        </authorList>
    </citation>
    <scope>NUCLEOTIDE SEQUENCE</scope>
    <source>
        <strain evidence="4">ATCC 34329</strain>
    </source>
</reference>
<dbReference type="GO" id="GO:0140096">
    <property type="term" value="F:catalytic activity, acting on a protein"/>
    <property type="evidence" value="ECO:0007669"/>
    <property type="project" value="UniProtKB-ARBA"/>
</dbReference>
<dbReference type="InterPro" id="IPR020422">
    <property type="entry name" value="TYR_PHOSPHATASE_DUAL_dom"/>
</dbReference>
<feature type="domain" description="Tyrosine specific protein phosphatases" evidence="3">
    <location>
        <begin position="232"/>
        <end position="272"/>
    </location>
</feature>
<dbReference type="GO" id="GO:0005737">
    <property type="term" value="C:cytoplasm"/>
    <property type="evidence" value="ECO:0007669"/>
    <property type="project" value="TreeGrafter"/>
</dbReference>
<dbReference type="SMART" id="SM00195">
    <property type="entry name" value="DSPc"/>
    <property type="match status" value="1"/>
</dbReference>
<proteinExistence type="inferred from homology"/>
<name>A0AAD5RRW2_9PEZI</name>
<dbReference type="Proteomes" id="UP001201980">
    <property type="component" value="Unassembled WGS sequence"/>
</dbReference>
<dbReference type="InterPro" id="IPR000340">
    <property type="entry name" value="Dual-sp_phosphatase_cat-dom"/>
</dbReference>
<dbReference type="SUPFAM" id="SSF52799">
    <property type="entry name" value="(Phosphotyrosine protein) phosphatases II"/>
    <property type="match status" value="1"/>
</dbReference>
<dbReference type="PANTHER" id="PTHR46588:SF1">
    <property type="entry name" value="SERINE_THREONINE_TYROSINE-INTERACTING PROTEIN"/>
    <property type="match status" value="1"/>
</dbReference>
<dbReference type="AlphaFoldDB" id="A0AAD5RRW2"/>
<dbReference type="PROSITE" id="PS50056">
    <property type="entry name" value="TYR_PHOSPHATASE_2"/>
    <property type="match status" value="1"/>
</dbReference>
<sequence length="380" mass="41431">MTSRARTPQPDGAGPPVDYYAPASEYAPRPPSPPFIHIPARNSNQQPISLTTPSDFNGVDIGSLSPHEFALITGSSKYQQCYTSEQWHYELRRRAQKILDFVFLGPSSTARDVEFLCGNGITMVLGARDARVTAVRLNKIEQECANLGIQVAYVDVGTPGALIKSFSDATNIINQHLVQVYNDQGGTSLTPAPNSTHGGMDAEGGGVGGMEVDGQDGQDGTTTIPNPNIRRGKILVFCETGNDRSAAVVAAYIMGIFRVEMVTAVQYVQSARFCSCFDEETKQMLSTYQGLLDARRQTAQFRGGGVPQVQIPAPAAPQANTQVHRPTPVRPTQYQKHKRGLDETMDEDDKERLDMNGTGDMDRERYLGRNSAPFVDTNLS</sequence>
<feature type="region of interest" description="Disordered" evidence="2">
    <location>
        <begin position="1"/>
        <end position="48"/>
    </location>
</feature>
<protein>
    <recommendedName>
        <fullName evidence="3">Tyrosine specific protein phosphatases domain-containing protein</fullName>
    </recommendedName>
</protein>
<dbReference type="GO" id="GO:0070372">
    <property type="term" value="P:regulation of ERK1 and ERK2 cascade"/>
    <property type="evidence" value="ECO:0007669"/>
    <property type="project" value="TreeGrafter"/>
</dbReference>